<gene>
    <name evidence="3" type="ORF">G6N73_28630</name>
</gene>
<dbReference type="AlphaFoldDB" id="A0A6G4WJN4"/>
<proteinExistence type="inferred from homology"/>
<dbReference type="PANTHER" id="PTHR42928:SF5">
    <property type="entry name" value="BLR1237 PROTEIN"/>
    <property type="match status" value="1"/>
</dbReference>
<dbReference type="Gene3D" id="3.40.190.150">
    <property type="entry name" value="Bordetella uptake gene, domain 1"/>
    <property type="match status" value="1"/>
</dbReference>
<dbReference type="Gene3D" id="3.40.190.10">
    <property type="entry name" value="Periplasmic binding protein-like II"/>
    <property type="match status" value="1"/>
</dbReference>
<accession>A0A6G4WJN4</accession>
<dbReference type="Proteomes" id="UP001642900">
    <property type="component" value="Unassembled WGS sequence"/>
</dbReference>
<evidence type="ECO:0000256" key="2">
    <source>
        <dbReference type="SAM" id="SignalP"/>
    </source>
</evidence>
<feature type="chain" id="PRO_5026079333" evidence="2">
    <location>
        <begin position="25"/>
        <end position="313"/>
    </location>
</feature>
<comment type="caution">
    <text evidence="3">The sequence shown here is derived from an EMBL/GenBank/DDBJ whole genome shotgun (WGS) entry which is preliminary data.</text>
</comment>
<dbReference type="CDD" id="cd07012">
    <property type="entry name" value="PBP2_Bug_TTT"/>
    <property type="match status" value="1"/>
</dbReference>
<dbReference type="InterPro" id="IPR042100">
    <property type="entry name" value="Bug_dom1"/>
</dbReference>
<sequence>MRKFVNVLAASAAFAAVWTGPAFAEYPERPVTFIVPWPAGDLEDQLTRIIADEMTTATGVPAKVVNRPGGGAVEGATAVAQSDPDGYTVGSLVIDVPTMHIIRGNAEYKRDTFEPVGIFLTYPFALVALKDAPYDNLAELAEHAKTNPVKLGHFGYDLVPTMATFAAAKQLGFSFGSDAAFDMLDCGTLKNGDVDVMNTTMATVLGCLGEVKALAAYTDEPLSIMPDAALLSAQVPGLDITLWNGLFVPKGTPQEVKDRLAEIAEKAINSPKAKELAKATGAGVYWMGAEEAAKRIDKDYADAEALVKTLESK</sequence>
<dbReference type="PIRSF" id="PIRSF017082">
    <property type="entry name" value="YflP"/>
    <property type="match status" value="1"/>
</dbReference>
<evidence type="ECO:0000313" key="3">
    <source>
        <dbReference type="EMBL" id="NGO55012.1"/>
    </source>
</evidence>
<name>A0A6G4WJN4_9HYPH</name>
<organism evidence="3 4">
    <name type="scientific">Allomesorhizobium camelthorni</name>
    <dbReference type="NCBI Taxonomy" id="475069"/>
    <lineage>
        <taxon>Bacteria</taxon>
        <taxon>Pseudomonadati</taxon>
        <taxon>Pseudomonadota</taxon>
        <taxon>Alphaproteobacteria</taxon>
        <taxon>Hyphomicrobiales</taxon>
        <taxon>Phyllobacteriaceae</taxon>
        <taxon>Allomesorhizobium</taxon>
    </lineage>
</organism>
<protein>
    <submittedName>
        <fullName evidence="3">Tripartite tricarboxylate transporter substrate binding protein</fullName>
    </submittedName>
</protein>
<comment type="similarity">
    <text evidence="1">Belongs to the UPF0065 (bug) family.</text>
</comment>
<evidence type="ECO:0000313" key="4">
    <source>
        <dbReference type="Proteomes" id="UP001642900"/>
    </source>
</evidence>
<keyword evidence="4" id="KW-1185">Reference proteome</keyword>
<dbReference type="InterPro" id="IPR005064">
    <property type="entry name" value="BUG"/>
</dbReference>
<feature type="signal peptide" evidence="2">
    <location>
        <begin position="1"/>
        <end position="24"/>
    </location>
</feature>
<dbReference type="Pfam" id="PF03401">
    <property type="entry name" value="TctC"/>
    <property type="match status" value="1"/>
</dbReference>
<dbReference type="RefSeq" id="WP_165033378.1">
    <property type="nucleotide sequence ID" value="NZ_JAAKZF010000075.1"/>
</dbReference>
<dbReference type="PANTHER" id="PTHR42928">
    <property type="entry name" value="TRICARBOXYLATE-BINDING PROTEIN"/>
    <property type="match status" value="1"/>
</dbReference>
<evidence type="ECO:0000256" key="1">
    <source>
        <dbReference type="ARBA" id="ARBA00006987"/>
    </source>
</evidence>
<dbReference type="EMBL" id="JAAKZF010000075">
    <property type="protein sequence ID" value="NGO55012.1"/>
    <property type="molecule type" value="Genomic_DNA"/>
</dbReference>
<keyword evidence="2" id="KW-0732">Signal</keyword>
<reference evidence="3 4" key="1">
    <citation type="submission" date="2020-02" db="EMBL/GenBank/DDBJ databases">
        <title>Genome sequence of strain CCNWXJ40-4.</title>
        <authorList>
            <person name="Gao J."/>
            <person name="Sun J."/>
        </authorList>
    </citation>
    <scope>NUCLEOTIDE SEQUENCE [LARGE SCALE GENOMIC DNA]</scope>
    <source>
        <strain evidence="3 4">CCNWXJ 40-4</strain>
    </source>
</reference>